<dbReference type="OrthoDB" id="7980at10239"/>
<dbReference type="InterPro" id="IPR020132">
    <property type="entry name" value="Gp24/Gp25"/>
</dbReference>
<dbReference type="RefSeq" id="YP_001994481.1">
    <property type="nucleotide sequence ID" value="NC_011019.1"/>
</dbReference>
<proteinExistence type="predicted"/>
<dbReference type="EMBL" id="EU744248">
    <property type="protein sequence ID" value="ACE79772.1"/>
    <property type="molecule type" value="Genomic_DNA"/>
</dbReference>
<dbReference type="Pfam" id="PF17388">
    <property type="entry name" value="GP24_25"/>
    <property type="match status" value="1"/>
</dbReference>
<evidence type="ECO:0000313" key="2">
    <source>
        <dbReference type="Proteomes" id="UP000001724"/>
    </source>
</evidence>
<sequence>MTRNPCQTGERYLWRAAAPPTPLFARRQPKGLPPMSKILTLDTIREEADREYGAPVQVQISKDTTVSLKNVMRLRKDARKDILTQLEAIRTINDKADGDKTEADAEKLADAVFKILELAAGRDSETLMDAVDEDVALATKILNYWLEETQAGGSLQLGGLIDDYGDALYADFRSEYQMNLADLFDPASRLGPIQVLALIKELPREGRFWSEKQGGPQFRGWTDQTYTTAALVNEIRALKFMYLLANTPKDKRRRLTPPEPFPVPQVKAHKAKKYKPGSFGAVAAMRMAASRNRKAQATGR</sequence>
<name>B3VFZ4_9CAUD</name>
<dbReference type="KEGG" id="vg:6417512"/>
<reference evidence="1 2" key="1">
    <citation type="submission" date="2008-05" db="EMBL/GenBank/DDBJ databases">
        <authorList>
            <person name="Germane K.L."/>
            <person name="Pedulla M.L."/>
            <person name="Houtz J.M."/>
            <person name="Miake-Lye S."/>
            <person name="Weber R.J."/>
            <person name="Chambers R.A."/>
            <person name="Jacobs-Sera D."/>
            <person name="Hendrix R.W."/>
            <person name="Hatfull G.F."/>
        </authorList>
    </citation>
    <scope>NUCLEOTIDE SEQUENCE [LARGE SCALE GENOMIC DNA]</scope>
</reference>
<evidence type="ECO:0000313" key="1">
    <source>
        <dbReference type="EMBL" id="ACE79772.1"/>
    </source>
</evidence>
<dbReference type="Proteomes" id="UP000001724">
    <property type="component" value="Segment"/>
</dbReference>
<dbReference type="GeneID" id="6417512"/>
<organism evidence="1 2">
    <name type="scientific">Mycobacterium phage KBG</name>
    <dbReference type="NCBI Taxonomy" id="2914011"/>
    <lineage>
        <taxon>Viruses</taxon>
        <taxon>Duplodnaviria</taxon>
        <taxon>Heunggongvirae</taxon>
        <taxon>Uroviricota</taxon>
        <taxon>Caudoviricetes</taxon>
        <taxon>Fromanvirus</taxon>
        <taxon>Fromanvirus KBG</taxon>
    </lineage>
</organism>
<gene>
    <name evidence="1" type="ORF">KBG_24</name>
</gene>
<accession>B3VFZ4</accession>
<protein>
    <submittedName>
        <fullName evidence="1">Tail assembly chaperone</fullName>
    </submittedName>
</protein>
<keyword evidence="2" id="KW-1185">Reference proteome</keyword>